<keyword evidence="2" id="KW-1185">Reference proteome</keyword>
<accession>A0A9X2G0C5</accession>
<sequence length="73" mass="8191">MERAFEHDGEACRIEAKLEDDVWHVRAMRGDKVVCTAGRVPGTYRRDAESLGGADPLTAMLDAYERRIRAGEL</sequence>
<evidence type="ECO:0000313" key="1">
    <source>
        <dbReference type="EMBL" id="MCP1170418.1"/>
    </source>
</evidence>
<evidence type="ECO:0000313" key="2">
    <source>
        <dbReference type="Proteomes" id="UP001139477"/>
    </source>
</evidence>
<organism evidence="1 2">
    <name type="scientific">Limimaricola litoreus</name>
    <dbReference type="NCBI Taxonomy" id="2955316"/>
    <lineage>
        <taxon>Bacteria</taxon>
        <taxon>Pseudomonadati</taxon>
        <taxon>Pseudomonadota</taxon>
        <taxon>Alphaproteobacteria</taxon>
        <taxon>Rhodobacterales</taxon>
        <taxon>Paracoccaceae</taxon>
        <taxon>Limimaricola</taxon>
    </lineage>
</organism>
<proteinExistence type="predicted"/>
<protein>
    <submittedName>
        <fullName evidence="1">Uncharacterized protein</fullName>
    </submittedName>
</protein>
<comment type="caution">
    <text evidence="1">The sequence shown here is derived from an EMBL/GenBank/DDBJ whole genome shotgun (WGS) entry which is preliminary data.</text>
</comment>
<gene>
    <name evidence="1" type="ORF">NHG85_18095</name>
</gene>
<dbReference type="RefSeq" id="WP_253335043.1">
    <property type="nucleotide sequence ID" value="NZ_JAMYXC010000298.1"/>
</dbReference>
<dbReference type="AlphaFoldDB" id="A0A9X2G0C5"/>
<dbReference type="EMBL" id="JAMYXC010000298">
    <property type="protein sequence ID" value="MCP1170418.1"/>
    <property type="molecule type" value="Genomic_DNA"/>
</dbReference>
<dbReference type="Proteomes" id="UP001139477">
    <property type="component" value="Unassembled WGS sequence"/>
</dbReference>
<name>A0A9X2G0C5_9RHOB</name>
<reference evidence="1" key="1">
    <citation type="submission" date="2022-06" db="EMBL/GenBank/DDBJ databases">
        <title>Limimaricola sediminis sp. nov., isolated from an intertidal sediment.</title>
        <authorList>
            <person name="Shao X."/>
        </authorList>
    </citation>
    <scope>NUCLEOTIDE SEQUENCE</scope>
    <source>
        <strain evidence="1">ASW11-118</strain>
    </source>
</reference>